<evidence type="ECO:0000256" key="1">
    <source>
        <dbReference type="SAM" id="Phobius"/>
    </source>
</evidence>
<dbReference type="Pfam" id="PF09581">
    <property type="entry name" value="Spore_III_AF"/>
    <property type="match status" value="1"/>
</dbReference>
<comment type="caution">
    <text evidence="2">The sequence shown here is derived from an EMBL/GenBank/DDBJ whole genome shotgun (WGS) entry which is preliminary data.</text>
</comment>
<proteinExistence type="predicted"/>
<evidence type="ECO:0000313" key="2">
    <source>
        <dbReference type="EMBL" id="KGX90904.1"/>
    </source>
</evidence>
<dbReference type="Proteomes" id="UP000030528">
    <property type="component" value="Unassembled WGS sequence"/>
</dbReference>
<organism evidence="2 3">
    <name type="scientific">Pontibacillus halophilus JSM 076056 = DSM 19796</name>
    <dbReference type="NCBI Taxonomy" id="1385510"/>
    <lineage>
        <taxon>Bacteria</taxon>
        <taxon>Bacillati</taxon>
        <taxon>Bacillota</taxon>
        <taxon>Bacilli</taxon>
        <taxon>Bacillales</taxon>
        <taxon>Bacillaceae</taxon>
        <taxon>Pontibacillus</taxon>
    </lineage>
</organism>
<dbReference type="eggNOG" id="ENOG5032JPV">
    <property type="taxonomic scope" value="Bacteria"/>
</dbReference>
<name>A0A0A5GFW1_9BACI</name>
<keyword evidence="1" id="KW-1133">Transmembrane helix</keyword>
<accession>A0A0A5GFW1</accession>
<keyword evidence="1" id="KW-0812">Transmembrane</keyword>
<dbReference type="NCBIfam" id="TIGR02896">
    <property type="entry name" value="spore_III_AF"/>
    <property type="match status" value="1"/>
</dbReference>
<evidence type="ECO:0000313" key="3">
    <source>
        <dbReference type="Proteomes" id="UP000030528"/>
    </source>
</evidence>
<sequence length="206" mass="23493">MEVIIGWVTQIILFLLLALITDLLLPASSFRKYIKLVVGLLLILVFLQPVFQLFQIDMDRFFHEQRAWVEGEDSDSMENLIDSKKREIQASQGAYILEQMAVQLETEVEEKLAEQYEVAIQDLSFQMKEGEEVGLEALESVVVVLVPAEQQKERNAGEVEEVVINTESAPSREERQPSLTPIQTFLSSSWQIEEDRLQVHWEGGAG</sequence>
<feature type="transmembrane region" description="Helical" evidence="1">
    <location>
        <begin position="33"/>
        <end position="51"/>
    </location>
</feature>
<dbReference type="AlphaFoldDB" id="A0A0A5GFW1"/>
<keyword evidence="3" id="KW-1185">Reference proteome</keyword>
<reference evidence="2 3" key="1">
    <citation type="submission" date="2013-08" db="EMBL/GenBank/DDBJ databases">
        <authorList>
            <person name="Huang J."/>
            <person name="Wang G."/>
        </authorList>
    </citation>
    <scope>NUCLEOTIDE SEQUENCE [LARGE SCALE GENOMIC DNA]</scope>
    <source>
        <strain evidence="2 3">JSM 076056</strain>
    </source>
</reference>
<gene>
    <name evidence="2" type="ORF">N781_05920</name>
</gene>
<dbReference type="InterPro" id="IPR014245">
    <property type="entry name" value="Spore_III_AF"/>
</dbReference>
<dbReference type="OrthoDB" id="2375554at2"/>
<dbReference type="STRING" id="1385510.GCA_000425205_02765"/>
<protein>
    <submittedName>
        <fullName evidence="2">Stage III sporulation protein AF</fullName>
    </submittedName>
</protein>
<feature type="transmembrane region" description="Helical" evidence="1">
    <location>
        <begin position="6"/>
        <end position="26"/>
    </location>
</feature>
<dbReference type="EMBL" id="AVPE01000012">
    <property type="protein sequence ID" value="KGX90904.1"/>
    <property type="molecule type" value="Genomic_DNA"/>
</dbReference>
<keyword evidence="1" id="KW-0472">Membrane</keyword>